<dbReference type="OrthoDB" id="27483at2759"/>
<dbReference type="InterPro" id="IPR044862">
    <property type="entry name" value="Pro_4_hyd_alph_FE2OG_OXY"/>
</dbReference>
<evidence type="ECO:0000256" key="2">
    <source>
        <dbReference type="SAM" id="MobiDB-lite"/>
    </source>
</evidence>
<evidence type="ECO:0000259" key="3">
    <source>
        <dbReference type="PROSITE" id="PS51471"/>
    </source>
</evidence>
<name>A0A9P4W7T6_CURKU</name>
<organism evidence="4 5">
    <name type="scientific">Curvularia kusanoi</name>
    <name type="common">Cochliobolus kusanoi</name>
    <dbReference type="NCBI Taxonomy" id="90978"/>
    <lineage>
        <taxon>Eukaryota</taxon>
        <taxon>Fungi</taxon>
        <taxon>Dikarya</taxon>
        <taxon>Ascomycota</taxon>
        <taxon>Pezizomycotina</taxon>
        <taxon>Dothideomycetes</taxon>
        <taxon>Pleosporomycetidae</taxon>
        <taxon>Pleosporales</taxon>
        <taxon>Pleosporineae</taxon>
        <taxon>Pleosporaceae</taxon>
        <taxon>Curvularia</taxon>
    </lineage>
</organism>
<protein>
    <recommendedName>
        <fullName evidence="3">Fe2OG dioxygenase domain-containing protein</fullName>
    </recommendedName>
</protein>
<dbReference type="Gene3D" id="2.60.120.620">
    <property type="entry name" value="q2cbj1_9rhob like domain"/>
    <property type="match status" value="1"/>
</dbReference>
<gene>
    <name evidence="4" type="ORF">E8E13_004847</name>
</gene>
<feature type="compositionally biased region" description="Acidic residues" evidence="2">
    <location>
        <begin position="335"/>
        <end position="346"/>
    </location>
</feature>
<reference evidence="4" key="1">
    <citation type="submission" date="2019-04" db="EMBL/GenBank/DDBJ databases">
        <title>Sequencing of skin fungus with MAO and IRED activity.</title>
        <authorList>
            <person name="Marsaioli A.J."/>
            <person name="Bonatto J.M.C."/>
            <person name="Reis Junior O."/>
        </authorList>
    </citation>
    <scope>NUCLEOTIDE SEQUENCE</scope>
    <source>
        <strain evidence="4">30M1</strain>
    </source>
</reference>
<keyword evidence="1" id="KW-0479">Metal-binding</keyword>
<feature type="domain" description="Fe2OG dioxygenase" evidence="3">
    <location>
        <begin position="145"/>
        <end position="242"/>
    </location>
</feature>
<evidence type="ECO:0000313" key="4">
    <source>
        <dbReference type="EMBL" id="KAF2997637.1"/>
    </source>
</evidence>
<keyword evidence="1" id="KW-0408">Iron</keyword>
<dbReference type="GO" id="GO:0046872">
    <property type="term" value="F:metal ion binding"/>
    <property type="evidence" value="ECO:0007669"/>
    <property type="project" value="UniProtKB-KW"/>
</dbReference>
<dbReference type="Pfam" id="PF13640">
    <property type="entry name" value="2OG-FeII_Oxy_3"/>
    <property type="match status" value="1"/>
</dbReference>
<keyword evidence="5" id="KW-1185">Reference proteome</keyword>
<dbReference type="PANTHER" id="PTHR33099:SF7">
    <property type="entry name" value="MYND-TYPE DOMAIN-CONTAINING PROTEIN"/>
    <property type="match status" value="1"/>
</dbReference>
<proteinExistence type="inferred from homology"/>
<dbReference type="AlphaFoldDB" id="A0A9P4W7T6"/>
<comment type="caution">
    <text evidence="4">The sequence shown here is derived from an EMBL/GenBank/DDBJ whole genome shotgun (WGS) entry which is preliminary data.</text>
</comment>
<keyword evidence="1" id="KW-0560">Oxidoreductase</keyword>
<dbReference type="InterPro" id="IPR005123">
    <property type="entry name" value="Oxoglu/Fe-dep_dioxygenase_dom"/>
</dbReference>
<dbReference type="PANTHER" id="PTHR33099">
    <property type="entry name" value="FE2OG DIOXYGENASE DOMAIN-CONTAINING PROTEIN"/>
    <property type="match status" value="1"/>
</dbReference>
<feature type="region of interest" description="Disordered" evidence="2">
    <location>
        <begin position="335"/>
        <end position="358"/>
    </location>
</feature>
<evidence type="ECO:0000256" key="1">
    <source>
        <dbReference type="RuleBase" id="RU003682"/>
    </source>
</evidence>
<dbReference type="Proteomes" id="UP000801428">
    <property type="component" value="Unassembled WGS sequence"/>
</dbReference>
<dbReference type="EMBL" id="SWKU01000022">
    <property type="protein sequence ID" value="KAF2997637.1"/>
    <property type="molecule type" value="Genomic_DNA"/>
</dbReference>
<dbReference type="PROSITE" id="PS51471">
    <property type="entry name" value="FE2OG_OXY"/>
    <property type="match status" value="1"/>
</dbReference>
<comment type="similarity">
    <text evidence="1">Belongs to the iron/ascorbate-dependent oxidoreductase family.</text>
</comment>
<sequence length="446" mass="49939">MSDTKFRHPDLTSMQHDEAIIQGLGPLLDQSAYACGGKVLVKERTTPSEEGATSPITIYWDSDEKIEKIKLPTADSSLVQSLIRSTQPASFGFKGQDIIDESYRKASKLDPFTFSTNFCPYESGVIDIIGQTLLPLPQSSSQGIRAEIYKLNVYEGPSGLFKPHLDTPRSDLHFGSLVVCLPSAHDGGQLIVRHQGHSTTFDWSDDNSNIQWAAFYGDCEHEVSQVTSGHRITLTYNLFLRRGLGEMALGSPVLNVTQLPVYKEVKAALSNPQFFPKGGLLGKYCSHAYAHATDEGIRALPAILKGSDMVTYELFRSLGVQVDVRPDLYVDDFEEDCSSDDSNDPEESGKSGEWSRIGTTLAPANCNPYEKDTSDWDEILEDFRHERLQVKWLNEPIHKNKNLQYSWIAYGNQAELAWTYSFCVLLISIPPFSDRMQEFEKLDRSN</sequence>
<evidence type="ECO:0000313" key="5">
    <source>
        <dbReference type="Proteomes" id="UP000801428"/>
    </source>
</evidence>
<dbReference type="GO" id="GO:0016491">
    <property type="term" value="F:oxidoreductase activity"/>
    <property type="evidence" value="ECO:0007669"/>
    <property type="project" value="UniProtKB-KW"/>
</dbReference>
<accession>A0A9P4W7T6</accession>